<keyword evidence="3" id="KW-1185">Reference proteome</keyword>
<protein>
    <submittedName>
        <fullName evidence="2">Uncharacterized protein</fullName>
    </submittedName>
</protein>
<name>A0A918XHL9_9GAMM</name>
<evidence type="ECO:0000313" key="2">
    <source>
        <dbReference type="EMBL" id="GHD32672.1"/>
    </source>
</evidence>
<keyword evidence="1" id="KW-1133">Transmembrane helix</keyword>
<feature type="transmembrane region" description="Helical" evidence="1">
    <location>
        <begin position="12"/>
        <end position="33"/>
    </location>
</feature>
<gene>
    <name evidence="2" type="ORF">GCM10007053_17240</name>
</gene>
<organism evidence="2 3">
    <name type="scientific">Parahalioglobus pacificus</name>
    <dbReference type="NCBI Taxonomy" id="930806"/>
    <lineage>
        <taxon>Bacteria</taxon>
        <taxon>Pseudomonadati</taxon>
        <taxon>Pseudomonadota</taxon>
        <taxon>Gammaproteobacteria</taxon>
        <taxon>Cellvibrionales</taxon>
        <taxon>Halieaceae</taxon>
        <taxon>Parahalioglobus</taxon>
    </lineage>
</organism>
<proteinExistence type="predicted"/>
<sequence>MDTVGVERRMKWYQATAIFSVLFALLGFTYNVWRLEVTERNSSRREASFESLLQLAELEQLVFAAHYDQDAVAGNPRVGWVKVGLLVDLSESIDEPVERAALDLKETWSRRWSSMASERESTEAIVRSIDDMRASVKGALATLD</sequence>
<dbReference type="Proteomes" id="UP000644693">
    <property type="component" value="Unassembled WGS sequence"/>
</dbReference>
<comment type="caution">
    <text evidence="2">The sequence shown here is derived from an EMBL/GenBank/DDBJ whole genome shotgun (WGS) entry which is preliminary data.</text>
</comment>
<reference evidence="2" key="2">
    <citation type="submission" date="2020-09" db="EMBL/GenBank/DDBJ databases">
        <authorList>
            <person name="Sun Q."/>
            <person name="Kim S."/>
        </authorList>
    </citation>
    <scope>NUCLEOTIDE SEQUENCE</scope>
    <source>
        <strain evidence="2">KCTC 23430</strain>
    </source>
</reference>
<keyword evidence="1" id="KW-0812">Transmembrane</keyword>
<evidence type="ECO:0000313" key="3">
    <source>
        <dbReference type="Proteomes" id="UP000644693"/>
    </source>
</evidence>
<dbReference type="RefSeq" id="WP_189477155.1">
    <property type="nucleotide sequence ID" value="NZ_BMYM01000001.1"/>
</dbReference>
<reference evidence="2" key="1">
    <citation type="journal article" date="2014" name="Int. J. Syst. Evol. Microbiol.">
        <title>Complete genome sequence of Corynebacterium casei LMG S-19264T (=DSM 44701T), isolated from a smear-ripened cheese.</title>
        <authorList>
            <consortium name="US DOE Joint Genome Institute (JGI-PGF)"/>
            <person name="Walter F."/>
            <person name="Albersmeier A."/>
            <person name="Kalinowski J."/>
            <person name="Ruckert C."/>
        </authorList>
    </citation>
    <scope>NUCLEOTIDE SEQUENCE</scope>
    <source>
        <strain evidence="2">KCTC 23430</strain>
    </source>
</reference>
<evidence type="ECO:0000256" key="1">
    <source>
        <dbReference type="SAM" id="Phobius"/>
    </source>
</evidence>
<keyword evidence="1" id="KW-0472">Membrane</keyword>
<dbReference type="AlphaFoldDB" id="A0A918XHL9"/>
<dbReference type="EMBL" id="BMYM01000001">
    <property type="protein sequence ID" value="GHD32672.1"/>
    <property type="molecule type" value="Genomic_DNA"/>
</dbReference>
<accession>A0A918XHL9</accession>